<dbReference type="AlphaFoldDB" id="A0A0R0LYP7"/>
<gene>
    <name evidence="1" type="ORF">M153_10303000654</name>
</gene>
<proteinExistence type="predicted"/>
<reference evidence="1 2" key="1">
    <citation type="submission" date="2015-07" db="EMBL/GenBank/DDBJ databases">
        <title>The genome of Pseudoloma neurophilia, a relevant intracellular parasite of the zebrafish.</title>
        <authorList>
            <person name="Ndikumana S."/>
            <person name="Pelin A."/>
            <person name="Sanders J."/>
            <person name="Corradi N."/>
        </authorList>
    </citation>
    <scope>NUCLEOTIDE SEQUENCE [LARGE SCALE GENOMIC DNA]</scope>
    <source>
        <strain evidence="1 2">MK1</strain>
    </source>
</reference>
<comment type="caution">
    <text evidence="1">The sequence shown here is derived from an EMBL/GenBank/DDBJ whole genome shotgun (WGS) entry which is preliminary data.</text>
</comment>
<keyword evidence="2" id="KW-1185">Reference proteome</keyword>
<organism evidence="1 2">
    <name type="scientific">Pseudoloma neurophilia</name>
    <dbReference type="NCBI Taxonomy" id="146866"/>
    <lineage>
        <taxon>Eukaryota</taxon>
        <taxon>Fungi</taxon>
        <taxon>Fungi incertae sedis</taxon>
        <taxon>Microsporidia</taxon>
        <taxon>Pseudoloma</taxon>
    </lineage>
</organism>
<evidence type="ECO:0000313" key="2">
    <source>
        <dbReference type="Proteomes" id="UP000051530"/>
    </source>
</evidence>
<name>A0A0R0LYP7_9MICR</name>
<dbReference type="Proteomes" id="UP000051530">
    <property type="component" value="Unassembled WGS sequence"/>
</dbReference>
<dbReference type="EMBL" id="LGUB01001137">
    <property type="protein sequence ID" value="KRH92180.1"/>
    <property type="molecule type" value="Genomic_DNA"/>
</dbReference>
<sequence>MKFEEWVQLFHILHGHPGFEPMISTINTMFNLDKSMKEIFKKSVKNCFYCQTCKLNKHKYGQN</sequence>
<dbReference type="VEuPathDB" id="MicrosporidiaDB:M153_10303000654"/>
<accession>A0A0R0LYP7</accession>
<evidence type="ECO:0008006" key="3">
    <source>
        <dbReference type="Google" id="ProtNLM"/>
    </source>
</evidence>
<evidence type="ECO:0000313" key="1">
    <source>
        <dbReference type="EMBL" id="KRH92180.1"/>
    </source>
</evidence>
<protein>
    <recommendedName>
        <fullName evidence="3">Transposable element</fullName>
    </recommendedName>
</protein>